<evidence type="ECO:0000256" key="3">
    <source>
        <dbReference type="RuleBase" id="RU000363"/>
    </source>
</evidence>
<dbReference type="GO" id="GO:0016491">
    <property type="term" value="F:oxidoreductase activity"/>
    <property type="evidence" value="ECO:0007669"/>
    <property type="project" value="UniProtKB-KW"/>
</dbReference>
<dbReference type="PROSITE" id="PS00061">
    <property type="entry name" value="ADH_SHORT"/>
    <property type="match status" value="1"/>
</dbReference>
<accession>E0Y0W6</accession>
<dbReference type="PANTHER" id="PTHR42879:SF2">
    <property type="entry name" value="3-OXOACYL-[ACYL-CARRIER-PROTEIN] REDUCTASE FABG"/>
    <property type="match status" value="1"/>
</dbReference>
<evidence type="ECO:0000259" key="4">
    <source>
        <dbReference type="SMART" id="SM00822"/>
    </source>
</evidence>
<dbReference type="InterPro" id="IPR050259">
    <property type="entry name" value="SDR"/>
</dbReference>
<protein>
    <recommendedName>
        <fullName evidence="4">Ketoreductase domain-containing protein</fullName>
    </recommendedName>
</protein>
<keyword evidence="2" id="KW-0560">Oxidoreductase</keyword>
<dbReference type="AlphaFoldDB" id="E0Y0W6"/>
<dbReference type="SMART" id="SM00822">
    <property type="entry name" value="PKS_KR"/>
    <property type="match status" value="1"/>
</dbReference>
<dbReference type="Gene3D" id="3.40.50.720">
    <property type="entry name" value="NAD(P)-binding Rossmann-like Domain"/>
    <property type="match status" value="1"/>
</dbReference>
<dbReference type="InterPro" id="IPR002347">
    <property type="entry name" value="SDR_fam"/>
</dbReference>
<comment type="similarity">
    <text evidence="1 3">Belongs to the short-chain dehydrogenases/reductases (SDR) family.</text>
</comment>
<dbReference type="InterPro" id="IPR020904">
    <property type="entry name" value="Sc_DH/Rdtase_CS"/>
</dbReference>
<feature type="domain" description="Ketoreductase" evidence="4">
    <location>
        <begin position="2"/>
        <end position="178"/>
    </location>
</feature>
<dbReference type="FunFam" id="3.40.50.720:FF:000173">
    <property type="entry name" value="3-oxoacyl-[acyl-carrier protein] reductase"/>
    <property type="match status" value="1"/>
</dbReference>
<sequence>MKNILLTGGGGGIAKAIAALLAAEPFRLLLTTRAGDALKSFCQENDIRAEVFGADLTRQDDVEALFDWAKTFGGVDVLINNAGVSHAAASWKLTADEMHRLMEVNFYSAVRCTQLALQGMREKGYGRIISVSSVVAHKPAFGTSAYTASKSALEGYMRGVALDVSTKGITANTIAYGYMNAGMLNDVPQPILDDIRNSIPQDHFGRPEQIVDAMRYLIESEYTTGQTLHINGGQWMP</sequence>
<evidence type="ECO:0000256" key="2">
    <source>
        <dbReference type="ARBA" id="ARBA00023002"/>
    </source>
</evidence>
<dbReference type="PANTHER" id="PTHR42879">
    <property type="entry name" value="3-OXOACYL-(ACYL-CARRIER-PROTEIN) REDUCTASE"/>
    <property type="match status" value="1"/>
</dbReference>
<dbReference type="CDD" id="cd05233">
    <property type="entry name" value="SDR_c"/>
    <property type="match status" value="1"/>
</dbReference>
<dbReference type="GO" id="GO:0032787">
    <property type="term" value="P:monocarboxylic acid metabolic process"/>
    <property type="evidence" value="ECO:0007669"/>
    <property type="project" value="UniProtKB-ARBA"/>
</dbReference>
<evidence type="ECO:0000313" key="5">
    <source>
        <dbReference type="EMBL" id="ADI20307.1"/>
    </source>
</evidence>
<dbReference type="EMBL" id="GU474939">
    <property type="protein sequence ID" value="ADI20307.1"/>
    <property type="molecule type" value="Genomic_DNA"/>
</dbReference>
<dbReference type="Pfam" id="PF00106">
    <property type="entry name" value="adh_short"/>
    <property type="match status" value="1"/>
</dbReference>
<organism evidence="5">
    <name type="scientific">uncultured Sphingobacterium sp. EB080_L08E11</name>
    <dbReference type="NCBI Taxonomy" id="710992"/>
    <lineage>
        <taxon>Bacteria</taxon>
        <taxon>Pseudomonadati</taxon>
        <taxon>Bacteroidota</taxon>
        <taxon>Sphingobacteriia</taxon>
        <taxon>Sphingobacteriales</taxon>
        <taxon>Sphingobacteriaceae</taxon>
        <taxon>Sphingobacterium</taxon>
        <taxon>environmental samples</taxon>
    </lineage>
</organism>
<dbReference type="PRINTS" id="PR00081">
    <property type="entry name" value="GDHRDH"/>
</dbReference>
<dbReference type="SUPFAM" id="SSF51735">
    <property type="entry name" value="NAD(P)-binding Rossmann-fold domains"/>
    <property type="match status" value="1"/>
</dbReference>
<dbReference type="PRINTS" id="PR00080">
    <property type="entry name" value="SDRFAMILY"/>
</dbReference>
<dbReference type="InterPro" id="IPR057326">
    <property type="entry name" value="KR_dom"/>
</dbReference>
<reference evidence="5" key="1">
    <citation type="journal article" date="2011" name="Environ. Microbiol.">
        <title>Time-series analyses of Monterey Bay coastal microbial picoplankton using a 'genome proxy' microarray.</title>
        <authorList>
            <person name="Rich V.I."/>
            <person name="Pham V.D."/>
            <person name="Eppley J."/>
            <person name="Shi Y."/>
            <person name="DeLong E.F."/>
        </authorList>
    </citation>
    <scope>NUCLEOTIDE SEQUENCE</scope>
</reference>
<proteinExistence type="inferred from homology"/>
<evidence type="ECO:0000256" key="1">
    <source>
        <dbReference type="ARBA" id="ARBA00006484"/>
    </source>
</evidence>
<name>E0Y0W6_9SPHI</name>
<dbReference type="InterPro" id="IPR036291">
    <property type="entry name" value="NAD(P)-bd_dom_sf"/>
</dbReference>